<dbReference type="EMBL" id="JARYMX010000006">
    <property type="protein sequence ID" value="KAJ9543848.1"/>
    <property type="molecule type" value="Genomic_DNA"/>
</dbReference>
<proteinExistence type="predicted"/>
<evidence type="ECO:0008006" key="3">
    <source>
        <dbReference type="Google" id="ProtNLM"/>
    </source>
</evidence>
<name>A0AA38T420_9ASTR</name>
<protein>
    <recommendedName>
        <fullName evidence="3">Reverse transcriptase domain-containing protein</fullName>
    </recommendedName>
</protein>
<accession>A0AA38T420</accession>
<gene>
    <name evidence="1" type="ORF">OSB04_023555</name>
</gene>
<organism evidence="1 2">
    <name type="scientific">Centaurea solstitialis</name>
    <name type="common">yellow star-thistle</name>
    <dbReference type="NCBI Taxonomy" id="347529"/>
    <lineage>
        <taxon>Eukaryota</taxon>
        <taxon>Viridiplantae</taxon>
        <taxon>Streptophyta</taxon>
        <taxon>Embryophyta</taxon>
        <taxon>Tracheophyta</taxon>
        <taxon>Spermatophyta</taxon>
        <taxon>Magnoliopsida</taxon>
        <taxon>eudicotyledons</taxon>
        <taxon>Gunneridae</taxon>
        <taxon>Pentapetalae</taxon>
        <taxon>asterids</taxon>
        <taxon>campanulids</taxon>
        <taxon>Asterales</taxon>
        <taxon>Asteraceae</taxon>
        <taxon>Carduoideae</taxon>
        <taxon>Cardueae</taxon>
        <taxon>Centaureinae</taxon>
        <taxon>Centaurea</taxon>
    </lineage>
</organism>
<dbReference type="AlphaFoldDB" id="A0AA38T420"/>
<sequence length="174" mass="19317">MRLRSAGDKDLEPFDPEIERTVRHLRAAARKNKPDPMGDRVPMRNLANPTGADIRVGIQAPTLDATINFEVKHGTIQLVQHNQFGGSPSEDPHGHLRNFEKVCNTFKMRDRRCYSIAAVSILTEGMSSYLGGEHSFRNLPHLGNNVGSFSSKVLPARTYCTADGRDHTLFSMAS</sequence>
<reference evidence="1" key="1">
    <citation type="submission" date="2023-03" db="EMBL/GenBank/DDBJ databases">
        <title>Chromosome-scale reference genome and RAD-based genetic map of yellow starthistle (Centaurea solstitialis) reveal putative structural variation and QTLs associated with invader traits.</title>
        <authorList>
            <person name="Reatini B."/>
            <person name="Cang F.A."/>
            <person name="Jiang Q."/>
            <person name="Mckibben M.T.W."/>
            <person name="Barker M.S."/>
            <person name="Rieseberg L.H."/>
            <person name="Dlugosch K.M."/>
        </authorList>
    </citation>
    <scope>NUCLEOTIDE SEQUENCE</scope>
    <source>
        <strain evidence="1">CAN-66</strain>
        <tissue evidence="1">Leaf</tissue>
    </source>
</reference>
<comment type="caution">
    <text evidence="1">The sequence shown here is derived from an EMBL/GenBank/DDBJ whole genome shotgun (WGS) entry which is preliminary data.</text>
</comment>
<evidence type="ECO:0000313" key="2">
    <source>
        <dbReference type="Proteomes" id="UP001172457"/>
    </source>
</evidence>
<keyword evidence="2" id="KW-1185">Reference proteome</keyword>
<dbReference type="Proteomes" id="UP001172457">
    <property type="component" value="Chromosome 6"/>
</dbReference>
<evidence type="ECO:0000313" key="1">
    <source>
        <dbReference type="EMBL" id="KAJ9543848.1"/>
    </source>
</evidence>